<dbReference type="PANTHER" id="PTHR12815:SF47">
    <property type="entry name" value="TRANSLOCATION AND ASSEMBLY MODULE SUBUNIT TAMA"/>
    <property type="match status" value="1"/>
</dbReference>
<comment type="caution">
    <text evidence="7">The sequence shown here is derived from an EMBL/GenBank/DDBJ whole genome shotgun (WGS) entry which is preliminary data.</text>
</comment>
<evidence type="ECO:0000256" key="5">
    <source>
        <dbReference type="ARBA" id="ARBA00023237"/>
    </source>
</evidence>
<keyword evidence="8" id="KW-1185">Reference proteome</keyword>
<gene>
    <name evidence="7" type="ORF">K8352_10295</name>
</gene>
<accession>A0AAE3EWS4</accession>
<evidence type="ECO:0000313" key="8">
    <source>
        <dbReference type="Proteomes" id="UP001200642"/>
    </source>
</evidence>
<dbReference type="Gene3D" id="2.40.160.50">
    <property type="entry name" value="membrane protein fhac: a member of the omp85/tpsb transporter family"/>
    <property type="match status" value="1"/>
</dbReference>
<evidence type="ECO:0000259" key="6">
    <source>
        <dbReference type="Pfam" id="PF01103"/>
    </source>
</evidence>
<dbReference type="InterPro" id="IPR039910">
    <property type="entry name" value="D15-like"/>
</dbReference>
<dbReference type="InterPro" id="IPR000184">
    <property type="entry name" value="Bac_surfAg_D15"/>
</dbReference>
<keyword evidence="5" id="KW-0998">Cell outer membrane</keyword>
<comment type="subcellular location">
    <subcellularLocation>
        <location evidence="1">Membrane</location>
    </subcellularLocation>
</comment>
<keyword evidence="4" id="KW-0472">Membrane</keyword>
<dbReference type="EMBL" id="JAIRBC010000013">
    <property type="protein sequence ID" value="MCG2461137.1"/>
    <property type="molecule type" value="Genomic_DNA"/>
</dbReference>
<proteinExistence type="predicted"/>
<evidence type="ECO:0000256" key="1">
    <source>
        <dbReference type="ARBA" id="ARBA00004370"/>
    </source>
</evidence>
<evidence type="ECO:0000256" key="3">
    <source>
        <dbReference type="ARBA" id="ARBA00022729"/>
    </source>
</evidence>
<dbReference type="AlphaFoldDB" id="A0AAE3EWS4"/>
<keyword evidence="3" id="KW-0732">Signal</keyword>
<sequence length="864" mass="99283">MGILVNLKKHSAKIVLFLLGFAIVSCNSLKRVEGDRVLVTKNTLYADDKKISDEDIRSLIIQEPNSNILGYPLRLNLYNLAKKDPDSSYREWLARKPKREQRLANLLSQKQVDRLGESFVVSGLSEWLKKIGEAPVILDTSRTRKSLERLKLYYGTKGYFNDNTTYQIDTIAKQKVALAYKISLGEPYIIDSVSKEIASRSIDSLYDLHKTGSFIKEGEQFDLTNFNNERERLTNIYRNNGVYNFQESSVTYDIIRDTTKLADDQKMEVELNIENLRSRGENTITTSEYKIYRFGQVNIYTDYLNNPETDSLQYVKQGDYNIFYHGKLKYRPKAITDAIFLKKDSIYREVDKIRTYRRIANLNNFKYPNIEMVEDSTEAKLITNIYLASRRKFSLGMDTDFTHSNIQYAGIALSPSLQARNVFRGAENLSLAGRLNLGASKDPNIVDNSFFNILEFGVDLNLTIPRIWFPLINSKKIIPYYMLPQTRISIGTDFQKNIGLDKQSLNTIYSFNWSPNDWVKHMVQLLDIQYVRNLNPDRYYYVYNNAYKNLNSIAAPYQNDPSVTDFYEQPIDPNNPQLIIPEGTTGFTNAVLNDDLIPPGSLQYEEVSSIEERRERLTENNLIFATNYSFTKNNKQGLNDNDFYRILVKAEAAGNMLSLLSTIVPFEKNANDNRLVFGVPYSQYFKVEFDYIKHWDLSRSNVLAFRAFGGIAVPYGNANSIPFVRSYFAGGSNDNRGWTAYSLGPGRTDDLNDFNEANLKIALNLEYRFPIMKNFKGALFADAGNIWNIWDNVTNPQAKFVGIKSLGDVGIATGFGIRYDFTYFVLRLDTGFKTYNPALEYSDRWFTDFNFGEAVLNIGINYPF</sequence>
<evidence type="ECO:0000256" key="2">
    <source>
        <dbReference type="ARBA" id="ARBA00022692"/>
    </source>
</evidence>
<evidence type="ECO:0000313" key="7">
    <source>
        <dbReference type="EMBL" id="MCG2461137.1"/>
    </source>
</evidence>
<dbReference type="GO" id="GO:0019867">
    <property type="term" value="C:outer membrane"/>
    <property type="evidence" value="ECO:0007669"/>
    <property type="project" value="InterPro"/>
</dbReference>
<protein>
    <submittedName>
        <fullName evidence="7">BamA/TamA family outer membrane protein</fullName>
    </submittedName>
</protein>
<keyword evidence="2" id="KW-0812">Transmembrane</keyword>
<reference evidence="7" key="1">
    <citation type="submission" date="2023-02" db="EMBL/GenBank/DDBJ databases">
        <title>Genome of Flavobacteriaceae gen. nov. sp. strain F89.</title>
        <authorList>
            <person name="Wang Y."/>
        </authorList>
    </citation>
    <scope>NUCLEOTIDE SEQUENCE</scope>
    <source>
        <strain evidence="7">F89</strain>
    </source>
</reference>
<name>A0AAE3EWS4_9FLAO</name>
<dbReference type="Proteomes" id="UP001200642">
    <property type="component" value="Unassembled WGS sequence"/>
</dbReference>
<dbReference type="PANTHER" id="PTHR12815">
    <property type="entry name" value="SORTING AND ASSEMBLY MACHINERY SAMM50 PROTEIN FAMILY MEMBER"/>
    <property type="match status" value="1"/>
</dbReference>
<organism evidence="7 8">
    <name type="scientific">Cerina litoralis</name>
    <dbReference type="NCBI Taxonomy" id="2874477"/>
    <lineage>
        <taxon>Bacteria</taxon>
        <taxon>Pseudomonadati</taxon>
        <taxon>Bacteroidota</taxon>
        <taxon>Flavobacteriia</taxon>
        <taxon>Flavobacteriales</taxon>
        <taxon>Flavobacteriaceae</taxon>
        <taxon>Cerina</taxon>
    </lineage>
</organism>
<evidence type="ECO:0000256" key="4">
    <source>
        <dbReference type="ARBA" id="ARBA00023136"/>
    </source>
</evidence>
<dbReference type="Pfam" id="PF01103">
    <property type="entry name" value="Omp85"/>
    <property type="match status" value="1"/>
</dbReference>
<feature type="domain" description="Bacterial surface antigen (D15)" evidence="6">
    <location>
        <begin position="682"/>
        <end position="837"/>
    </location>
</feature>